<dbReference type="EMBL" id="MIGC01000045">
    <property type="protein sequence ID" value="PHJ26033.1"/>
    <property type="molecule type" value="Genomic_DNA"/>
</dbReference>
<comment type="caution">
    <text evidence="1">The sequence shown here is derived from an EMBL/GenBank/DDBJ whole genome shotgun (WGS) entry which is preliminary data.</text>
</comment>
<proteinExistence type="predicted"/>
<dbReference type="GeneID" id="94423562"/>
<reference evidence="1 2" key="1">
    <citation type="journal article" date="2017" name="Int. J. Parasitol.">
        <title>The genome of the protozoan parasite Cystoisospora suis and a reverse vaccinology approach to identify vaccine candidates.</title>
        <authorList>
            <person name="Palmieri N."/>
            <person name="Shrestha A."/>
            <person name="Ruttkowski B."/>
            <person name="Beck T."/>
            <person name="Vogl C."/>
            <person name="Tomley F."/>
            <person name="Blake D.P."/>
            <person name="Joachim A."/>
        </authorList>
    </citation>
    <scope>NUCLEOTIDE SEQUENCE [LARGE SCALE GENOMIC DNA]</scope>
    <source>
        <strain evidence="1 2">Wien I</strain>
    </source>
</reference>
<dbReference type="AlphaFoldDB" id="A0A2C6LIC6"/>
<gene>
    <name evidence="1" type="ORF">CSUI_000117</name>
</gene>
<keyword evidence="2" id="KW-1185">Reference proteome</keyword>
<organism evidence="1 2">
    <name type="scientific">Cystoisospora suis</name>
    <dbReference type="NCBI Taxonomy" id="483139"/>
    <lineage>
        <taxon>Eukaryota</taxon>
        <taxon>Sar</taxon>
        <taxon>Alveolata</taxon>
        <taxon>Apicomplexa</taxon>
        <taxon>Conoidasida</taxon>
        <taxon>Coccidia</taxon>
        <taxon>Eucoccidiorida</taxon>
        <taxon>Eimeriorina</taxon>
        <taxon>Sarcocystidae</taxon>
        <taxon>Cystoisospora</taxon>
    </lineage>
</organism>
<evidence type="ECO:0000313" key="1">
    <source>
        <dbReference type="EMBL" id="PHJ26033.1"/>
    </source>
</evidence>
<name>A0A2C6LIC6_9APIC</name>
<dbReference type="RefSeq" id="XP_067927679.1">
    <property type="nucleotide sequence ID" value="XM_068060351.1"/>
</dbReference>
<protein>
    <submittedName>
        <fullName evidence="1">Uncharacterized protein</fullName>
    </submittedName>
</protein>
<accession>A0A2C6LIC6</accession>
<dbReference type="Proteomes" id="UP000221165">
    <property type="component" value="Unassembled WGS sequence"/>
</dbReference>
<evidence type="ECO:0000313" key="2">
    <source>
        <dbReference type="Proteomes" id="UP000221165"/>
    </source>
</evidence>
<sequence>MCTNTCEYVYIHAFTCISVRICIYTMSMYTVSARQVWISVAICGREGSRCWSNVKEHACPSKWSWNLCYSMLRGVHMYVVCTHGMRALLSCVK</sequence>
<dbReference type="VEuPathDB" id="ToxoDB:CSUI_000117"/>